<name>A0A915I4W4_ROMCU</name>
<reference evidence="2" key="1">
    <citation type="submission" date="2022-11" db="UniProtKB">
        <authorList>
            <consortium name="WormBaseParasite"/>
        </authorList>
    </citation>
    <scope>IDENTIFICATION</scope>
</reference>
<sequence length="302" mass="34439">MKQSVSQKSRDIDEETTTLVRSYRIPRKEKESKNILQEIQFDSREYQQDVCPILKQNYYQRGESERNYQYVHCYLVHNLEAANQFENRKKEMKSKYCYTEKDLALTHGFMEARNICKDGLECGNRVFGSLGRPDMGNISGLLIRAVRVILRTIFSGIYLSRHSDMLNAAPSGRIKYVPIVSAHLEPTPGFDCHIAKVVSSELQGASPIKLFESLQPISRADGWSLPPLLNICIYLYEYDDTEIVPNVRHICPMAVITYDYGSPLSRVKEYSVWSGSISCGSSATFTRINLNTAHGKIKPYSL</sequence>
<dbReference type="InterPro" id="IPR046432">
    <property type="entry name" value="TASOR"/>
</dbReference>
<dbReference type="GO" id="GO:0045814">
    <property type="term" value="P:negative regulation of gene expression, epigenetic"/>
    <property type="evidence" value="ECO:0007669"/>
    <property type="project" value="InterPro"/>
</dbReference>
<proteinExistence type="predicted"/>
<organism evidence="1 2">
    <name type="scientific">Romanomermis culicivorax</name>
    <name type="common">Nematode worm</name>
    <dbReference type="NCBI Taxonomy" id="13658"/>
    <lineage>
        <taxon>Eukaryota</taxon>
        <taxon>Metazoa</taxon>
        <taxon>Ecdysozoa</taxon>
        <taxon>Nematoda</taxon>
        <taxon>Enoplea</taxon>
        <taxon>Dorylaimia</taxon>
        <taxon>Mermithida</taxon>
        <taxon>Mermithoidea</taxon>
        <taxon>Mermithidae</taxon>
        <taxon>Romanomermis</taxon>
    </lineage>
</organism>
<dbReference type="Proteomes" id="UP000887565">
    <property type="component" value="Unplaced"/>
</dbReference>
<protein>
    <submittedName>
        <fullName evidence="2">Uncharacterized protein</fullName>
    </submittedName>
</protein>
<dbReference type="PANTHER" id="PTHR16207">
    <property type="entry name" value="SET DOMAIN-CONTAINING PROTEIN"/>
    <property type="match status" value="1"/>
</dbReference>
<dbReference type="AlphaFoldDB" id="A0A915I4W4"/>
<dbReference type="OMA" id="PLESHEF"/>
<evidence type="ECO:0000313" key="1">
    <source>
        <dbReference type="Proteomes" id="UP000887565"/>
    </source>
</evidence>
<dbReference type="GO" id="GO:0005654">
    <property type="term" value="C:nucleoplasm"/>
    <property type="evidence" value="ECO:0007669"/>
    <property type="project" value="TreeGrafter"/>
</dbReference>
<accession>A0A915I4W4</accession>
<dbReference type="WBParaSite" id="nRc.2.0.1.t09182-RA">
    <property type="protein sequence ID" value="nRc.2.0.1.t09182-RA"/>
    <property type="gene ID" value="nRc.2.0.1.g09182"/>
</dbReference>
<evidence type="ECO:0000313" key="2">
    <source>
        <dbReference type="WBParaSite" id="nRc.2.0.1.t09182-RA"/>
    </source>
</evidence>
<dbReference type="PANTHER" id="PTHR16207:SF11">
    <property type="entry name" value="SET DOMAIN-CONTAINING PROTEIN"/>
    <property type="match status" value="1"/>
</dbReference>
<keyword evidence="1" id="KW-1185">Reference proteome</keyword>